<dbReference type="GO" id="GO:0016020">
    <property type="term" value="C:membrane"/>
    <property type="evidence" value="ECO:0007669"/>
    <property type="project" value="UniProtKB-SubCell"/>
</dbReference>
<protein>
    <submittedName>
        <fullName evidence="8">AI-2E family transporter</fullName>
    </submittedName>
</protein>
<proteinExistence type="inferred from homology"/>
<evidence type="ECO:0000313" key="8">
    <source>
        <dbReference type="EMBL" id="QLK26381.1"/>
    </source>
</evidence>
<dbReference type="Pfam" id="PF01594">
    <property type="entry name" value="AI-2E_transport"/>
    <property type="match status" value="1"/>
</dbReference>
<comment type="subcellular location">
    <subcellularLocation>
        <location evidence="1">Membrane</location>
        <topology evidence="1">Multi-pass membrane protein</topology>
    </subcellularLocation>
</comment>
<organism evidence="8 9">
    <name type="scientific">Natrinema zhouii</name>
    <dbReference type="NCBI Taxonomy" id="1710539"/>
    <lineage>
        <taxon>Archaea</taxon>
        <taxon>Methanobacteriati</taxon>
        <taxon>Methanobacteriota</taxon>
        <taxon>Stenosarchaea group</taxon>
        <taxon>Halobacteria</taxon>
        <taxon>Halobacteriales</taxon>
        <taxon>Natrialbaceae</taxon>
        <taxon>Natrinema</taxon>
    </lineage>
</organism>
<keyword evidence="5 7" id="KW-0472">Membrane</keyword>
<name>A0A7D6GQ48_9EURY</name>
<dbReference type="EMBL" id="CP059154">
    <property type="protein sequence ID" value="QLK26381.1"/>
    <property type="molecule type" value="Genomic_DNA"/>
</dbReference>
<accession>A0A7D6GQ48</accession>
<dbReference type="InterPro" id="IPR002549">
    <property type="entry name" value="AI-2E-like"/>
</dbReference>
<feature type="transmembrane region" description="Helical" evidence="7">
    <location>
        <begin position="151"/>
        <end position="169"/>
    </location>
</feature>
<evidence type="ECO:0000256" key="2">
    <source>
        <dbReference type="ARBA" id="ARBA00009773"/>
    </source>
</evidence>
<evidence type="ECO:0000256" key="7">
    <source>
        <dbReference type="SAM" id="Phobius"/>
    </source>
</evidence>
<feature type="region of interest" description="Disordered" evidence="6">
    <location>
        <begin position="346"/>
        <end position="411"/>
    </location>
</feature>
<evidence type="ECO:0000313" key="9">
    <source>
        <dbReference type="Proteomes" id="UP000510869"/>
    </source>
</evidence>
<evidence type="ECO:0000256" key="3">
    <source>
        <dbReference type="ARBA" id="ARBA00022692"/>
    </source>
</evidence>
<reference evidence="8 9" key="1">
    <citation type="submission" date="2020-07" db="EMBL/GenBank/DDBJ databases">
        <title>Natrinema (YPL30) sp. nov. and Haloterrigena xxxxxx (YPL8) sp. nov., isolated from a salt mine.</title>
        <authorList>
            <person name="Cui H."/>
        </authorList>
    </citation>
    <scope>NUCLEOTIDE SEQUENCE [LARGE SCALE GENOMIC DNA]</scope>
    <source>
        <strain evidence="8 9">YPL13</strain>
    </source>
</reference>
<evidence type="ECO:0000256" key="6">
    <source>
        <dbReference type="SAM" id="MobiDB-lite"/>
    </source>
</evidence>
<dbReference type="Proteomes" id="UP000510869">
    <property type="component" value="Chromosome"/>
</dbReference>
<feature type="compositionally biased region" description="Acidic residues" evidence="6">
    <location>
        <begin position="367"/>
        <end position="376"/>
    </location>
</feature>
<evidence type="ECO:0000256" key="5">
    <source>
        <dbReference type="ARBA" id="ARBA00023136"/>
    </source>
</evidence>
<dbReference type="GeneID" id="56141902"/>
<keyword evidence="3 7" id="KW-0812">Transmembrane</keyword>
<dbReference type="OrthoDB" id="137390at2157"/>
<feature type="transmembrane region" description="Helical" evidence="7">
    <location>
        <begin position="260"/>
        <end position="281"/>
    </location>
</feature>
<dbReference type="PANTHER" id="PTHR21716">
    <property type="entry name" value="TRANSMEMBRANE PROTEIN"/>
    <property type="match status" value="1"/>
</dbReference>
<evidence type="ECO:0000256" key="4">
    <source>
        <dbReference type="ARBA" id="ARBA00022989"/>
    </source>
</evidence>
<gene>
    <name evidence="8" type="ORF">HYG81_01815</name>
</gene>
<dbReference type="AlphaFoldDB" id="A0A7D6GQ48"/>
<feature type="transmembrane region" description="Helical" evidence="7">
    <location>
        <begin position="200"/>
        <end position="225"/>
    </location>
</feature>
<keyword evidence="9" id="KW-1185">Reference proteome</keyword>
<dbReference type="PANTHER" id="PTHR21716:SF4">
    <property type="entry name" value="TRANSMEMBRANE PROTEIN 245"/>
    <property type="match status" value="1"/>
</dbReference>
<feature type="transmembrane region" description="Helical" evidence="7">
    <location>
        <begin position="301"/>
        <end position="325"/>
    </location>
</feature>
<sequence length="411" mass="43195">MPDSPDPPDWIVERPGLTALALLSALLALFVLLPYLQYVLFGVVLAYILLPVQRRLEQYIRPTFAAVAVVIGTLLVVLIPLVYVISVAVDQSLRVVESIRQGEIDVETIEGMLETNGYAIDLVDLYESNQDRIATGIQEITSGAINVVGSLPNIFIGLTVALFVLFALLRDGDRLVAWIQWVLPIDDEITDELRTGLDQLMWASVVGNVAVAAIQAVMLGIGLAIAGVPAVVFLTVATFVLTLLPLVGAFGIWIPAAAYLVVMGRPTAGAVMAVYGLLVTFSDSYLRPALIGHTSAFNSAIVVVGIFGGLIAFGAVGLFIGPVVLGGAKLTLDCFARARTDEPISGVVTEGEGTGVGTGNSAGETESVTDPDETESATETTEGVDTTPATETTEGVDTTSTTESDDPNSDS</sequence>
<feature type="transmembrane region" description="Helical" evidence="7">
    <location>
        <begin position="20"/>
        <end position="50"/>
    </location>
</feature>
<comment type="similarity">
    <text evidence="2">Belongs to the autoinducer-2 exporter (AI-2E) (TC 2.A.86) family.</text>
</comment>
<dbReference type="RefSeq" id="WP_180841554.1">
    <property type="nucleotide sequence ID" value="NZ_CP059154.1"/>
</dbReference>
<dbReference type="KEGG" id="nay:HYG81_01815"/>
<feature type="transmembrane region" description="Helical" evidence="7">
    <location>
        <begin position="231"/>
        <end position="253"/>
    </location>
</feature>
<feature type="compositionally biased region" description="Low complexity" evidence="6">
    <location>
        <begin position="377"/>
        <end position="402"/>
    </location>
</feature>
<feature type="transmembrane region" description="Helical" evidence="7">
    <location>
        <begin position="62"/>
        <end position="85"/>
    </location>
</feature>
<keyword evidence="4 7" id="KW-1133">Transmembrane helix</keyword>
<evidence type="ECO:0000256" key="1">
    <source>
        <dbReference type="ARBA" id="ARBA00004141"/>
    </source>
</evidence>